<dbReference type="SUPFAM" id="SSF56935">
    <property type="entry name" value="Porins"/>
    <property type="match status" value="1"/>
</dbReference>
<dbReference type="InterPro" id="IPR000531">
    <property type="entry name" value="Beta-barrel_TonB"/>
</dbReference>
<evidence type="ECO:0000256" key="1">
    <source>
        <dbReference type="ARBA" id="ARBA00004442"/>
    </source>
</evidence>
<dbReference type="GO" id="GO:0009279">
    <property type="term" value="C:cell outer membrane"/>
    <property type="evidence" value="ECO:0007669"/>
    <property type="project" value="UniProtKB-SubCell"/>
</dbReference>
<dbReference type="PANTHER" id="PTHR40980">
    <property type="entry name" value="PLUG DOMAIN-CONTAINING PROTEIN"/>
    <property type="match status" value="1"/>
</dbReference>
<keyword evidence="2 4" id="KW-0472">Membrane</keyword>
<keyword evidence="4" id="KW-0798">TonB box</keyword>
<comment type="caution">
    <text evidence="9">The sequence shown here is derived from an EMBL/GenBank/DDBJ whole genome shotgun (WGS) entry which is preliminary data.</text>
</comment>
<evidence type="ECO:0000256" key="4">
    <source>
        <dbReference type="RuleBase" id="RU003357"/>
    </source>
</evidence>
<dbReference type="AlphaFoldDB" id="A0A7X4K749"/>
<comment type="similarity">
    <text evidence="4">Belongs to the TonB-dependent receptor family.</text>
</comment>
<dbReference type="InterPro" id="IPR037066">
    <property type="entry name" value="Plug_dom_sf"/>
</dbReference>
<evidence type="ECO:0000313" key="9">
    <source>
        <dbReference type="EMBL" id="MYL97657.1"/>
    </source>
</evidence>
<keyword evidence="9" id="KW-0675">Receptor</keyword>
<gene>
    <name evidence="9" type="ORF">GR702_07695</name>
</gene>
<protein>
    <submittedName>
        <fullName evidence="9">TonB-dependent receptor</fullName>
    </submittedName>
</protein>
<feature type="region of interest" description="Disordered" evidence="5">
    <location>
        <begin position="28"/>
        <end position="55"/>
    </location>
</feature>
<keyword evidence="6" id="KW-0732">Signal</keyword>
<accession>A0A7X4K749</accession>
<dbReference type="EMBL" id="WVTD01000004">
    <property type="protein sequence ID" value="MYL97657.1"/>
    <property type="molecule type" value="Genomic_DNA"/>
</dbReference>
<dbReference type="RefSeq" id="WP_160985380.1">
    <property type="nucleotide sequence ID" value="NZ_WVTD01000004.1"/>
</dbReference>
<dbReference type="Gene3D" id="2.40.170.20">
    <property type="entry name" value="TonB-dependent receptor, beta-barrel domain"/>
    <property type="match status" value="1"/>
</dbReference>
<evidence type="ECO:0000256" key="6">
    <source>
        <dbReference type="SAM" id="SignalP"/>
    </source>
</evidence>
<feature type="domain" description="TonB-dependent receptor-like beta-barrel" evidence="7">
    <location>
        <begin position="428"/>
        <end position="806"/>
    </location>
</feature>
<evidence type="ECO:0000259" key="7">
    <source>
        <dbReference type="Pfam" id="PF00593"/>
    </source>
</evidence>
<comment type="subcellular location">
    <subcellularLocation>
        <location evidence="1 4">Cell outer membrane</location>
    </subcellularLocation>
</comment>
<dbReference type="InterPro" id="IPR036942">
    <property type="entry name" value="Beta-barrel_TonB_sf"/>
</dbReference>
<dbReference type="PANTHER" id="PTHR40980:SF5">
    <property type="entry name" value="TONB-DEPENDENT RECEPTOR"/>
    <property type="match status" value="1"/>
</dbReference>
<evidence type="ECO:0000256" key="3">
    <source>
        <dbReference type="ARBA" id="ARBA00023237"/>
    </source>
</evidence>
<dbReference type="Pfam" id="PF00593">
    <property type="entry name" value="TonB_dep_Rec_b-barrel"/>
    <property type="match status" value="1"/>
</dbReference>
<organism evidence="9 10">
    <name type="scientific">Novosphingobium silvae</name>
    <dbReference type="NCBI Taxonomy" id="2692619"/>
    <lineage>
        <taxon>Bacteria</taxon>
        <taxon>Pseudomonadati</taxon>
        <taxon>Pseudomonadota</taxon>
        <taxon>Alphaproteobacteria</taxon>
        <taxon>Sphingomonadales</taxon>
        <taxon>Sphingomonadaceae</taxon>
        <taxon>Novosphingobium</taxon>
    </lineage>
</organism>
<dbReference type="Gene3D" id="2.170.130.10">
    <property type="entry name" value="TonB-dependent receptor, plug domain"/>
    <property type="match status" value="1"/>
</dbReference>
<keyword evidence="3" id="KW-0998">Cell outer membrane</keyword>
<evidence type="ECO:0000259" key="8">
    <source>
        <dbReference type="Pfam" id="PF07715"/>
    </source>
</evidence>
<feature type="chain" id="PRO_5031207169" evidence="6">
    <location>
        <begin position="26"/>
        <end position="900"/>
    </location>
</feature>
<feature type="domain" description="TonB-dependent receptor plug" evidence="8">
    <location>
        <begin position="76"/>
        <end position="175"/>
    </location>
</feature>
<reference evidence="9 10" key="1">
    <citation type="submission" date="2019-12" db="EMBL/GenBank/DDBJ databases">
        <authorList>
            <person name="Feng G."/>
            <person name="Zhu H."/>
        </authorList>
    </citation>
    <scope>NUCLEOTIDE SEQUENCE [LARGE SCALE GENOMIC DNA]</scope>
    <source>
        <strain evidence="9 10">FGD1</strain>
    </source>
</reference>
<proteinExistence type="inferred from homology"/>
<feature type="signal peptide" evidence="6">
    <location>
        <begin position="1"/>
        <end position="25"/>
    </location>
</feature>
<dbReference type="Pfam" id="PF07715">
    <property type="entry name" value="Plug"/>
    <property type="match status" value="1"/>
</dbReference>
<evidence type="ECO:0000256" key="2">
    <source>
        <dbReference type="ARBA" id="ARBA00023136"/>
    </source>
</evidence>
<keyword evidence="10" id="KW-1185">Reference proteome</keyword>
<dbReference type="Proteomes" id="UP000465810">
    <property type="component" value="Unassembled WGS sequence"/>
</dbReference>
<dbReference type="InterPro" id="IPR012910">
    <property type="entry name" value="Plug_dom"/>
</dbReference>
<sequence>MSMTSRLVGGLLLSSALVSPTMAFAQNVPAPSTSPSASTATGATTTGPEEEEQVDISVPGGGEIIVTGARNRNIAKSSDQVVSVLTSAEIARTGEGNIAGALGRVTGLSVVGNGYVYVRGLGDRYSLALLNGSPLPSPEPLKRVVPLDLFPSGVISSSLVQKSYSANFPGEFGGGVINLTTKAVPTESFLQIGGGFSVDSETTGEFGYSYYGAKSDWTGFDNGSRDVPPALQAFFDSGASLNSGAVDTRAIGSELVRFSRATLQKVGDLPVNYSASITGGTSFDLGGSSLGVIAAAGFSNKWLDRQARQQTSFANDLSTLQTSFDRVTTDNRIVVNGLLGLGLEFGENQIRWTNLYIRDTLKMGRLGVGERAQNGFTYMQQDTAWYERQLIDTQIVGEFKPADGLSVDVRGGFANSQREAPYETTFEYVRTNNPEDPFGSMFVNRLNGNVGDASVTFSDLNEDLWSAGLDVTYAITPSIRATIGGAFSDTVRDSSRRQFLFRASSTFPTEAGVLRPDLLLSPGIINGTTSGGTTVGGVDLIEPDESTPAFRGTLRNWAGYAKANVQFTDTVSLDAGVRFEKADQEVTATQVFTTAPNYTPTPALKKEYWLPSATLTWQIQPDLQARLSASKTIARPQFRELIYQPFFDPDSNRQYLGNPLLTDSQLYNGEARLEYYFAPEQRVSIAGFYKKIDKPIESFITILSDNLVTSYANAPEAQLYGAEIEATKYFDMSGLGGWMTERRAVLIANYTYSNSKLKVSPGDTTSVYAASSGLATDYFRDGAPLTGQSDHLVNLQLGLENTERLSQQTLLVNFASKRAVSRGLNGSPPQPDVIEKPGVQLDFVAREGVDFLGQDVELKFEARNLLGTRHREYQKSGDNTIEFNTYDVGTVISLSAALNF</sequence>
<name>A0A7X4K749_9SPHN</name>
<feature type="compositionally biased region" description="Low complexity" evidence="5">
    <location>
        <begin position="29"/>
        <end position="47"/>
    </location>
</feature>
<evidence type="ECO:0000313" key="10">
    <source>
        <dbReference type="Proteomes" id="UP000465810"/>
    </source>
</evidence>
<evidence type="ECO:0000256" key="5">
    <source>
        <dbReference type="SAM" id="MobiDB-lite"/>
    </source>
</evidence>